<dbReference type="AlphaFoldDB" id="A0A072N0Y4"/>
<organism evidence="1 2">
    <name type="scientific">Marinobacter nitratireducens</name>
    <dbReference type="NCBI Taxonomy" id="1137280"/>
    <lineage>
        <taxon>Bacteria</taxon>
        <taxon>Pseudomonadati</taxon>
        <taxon>Pseudomonadota</taxon>
        <taxon>Gammaproteobacteria</taxon>
        <taxon>Pseudomonadales</taxon>
        <taxon>Marinobacteraceae</taxon>
        <taxon>Marinobacter</taxon>
    </lineage>
</organism>
<proteinExistence type="predicted"/>
<evidence type="ECO:0000313" key="1">
    <source>
        <dbReference type="EMBL" id="KEF30892.1"/>
    </source>
</evidence>
<sequence length="41" mass="4639">MRAFREIFPVISIFGCGVVVQELHGQVLSGHSIDRRLDWLG</sequence>
<keyword evidence="2" id="KW-1185">Reference proteome</keyword>
<reference evidence="1 2" key="1">
    <citation type="submission" date="2012-12" db="EMBL/GenBank/DDBJ databases">
        <title>Genome assembly of Marinobacter sp. AK21.</title>
        <authorList>
            <person name="Khatri I."/>
            <person name="Kumar R."/>
            <person name="Vaidya B."/>
            <person name="Subramanian S."/>
            <person name="Pinnaka A."/>
        </authorList>
    </citation>
    <scope>NUCLEOTIDE SEQUENCE [LARGE SCALE GENOMIC DNA]</scope>
    <source>
        <strain evidence="1 2">AK21</strain>
    </source>
</reference>
<gene>
    <name evidence="1" type="ORF">D777_02834</name>
</gene>
<name>A0A072N0Y4_9GAMM</name>
<accession>A0A072N0Y4</accession>
<protein>
    <submittedName>
        <fullName evidence="1">Uncharacterized protein</fullName>
    </submittedName>
</protein>
<dbReference type="Proteomes" id="UP000035057">
    <property type="component" value="Unassembled WGS sequence"/>
</dbReference>
<evidence type="ECO:0000313" key="2">
    <source>
        <dbReference type="Proteomes" id="UP000035057"/>
    </source>
</evidence>
<comment type="caution">
    <text evidence="1">The sequence shown here is derived from an EMBL/GenBank/DDBJ whole genome shotgun (WGS) entry which is preliminary data.</text>
</comment>
<dbReference type="EMBL" id="ANIE01000007">
    <property type="protein sequence ID" value="KEF30892.1"/>
    <property type="molecule type" value="Genomic_DNA"/>
</dbReference>
<dbReference type="PATRIC" id="fig|1137280.3.peg.2652"/>